<gene>
    <name evidence="1" type="ORF">NCTC12227_02013</name>
</gene>
<dbReference type="KEGG" id="nani:NCTC12227_02013"/>
<reference evidence="1 2" key="1">
    <citation type="submission" date="2018-12" db="EMBL/GenBank/DDBJ databases">
        <authorList>
            <consortium name="Pathogen Informatics"/>
        </authorList>
    </citation>
    <scope>NUCLEOTIDE SEQUENCE [LARGE SCALE GENOMIC DNA]</scope>
    <source>
        <strain evidence="1 2">NCTC12227</strain>
    </source>
</reference>
<dbReference type="OrthoDB" id="5538531at2"/>
<dbReference type="STRING" id="326522.BWD08_04590"/>
<evidence type="ECO:0000313" key="2">
    <source>
        <dbReference type="Proteomes" id="UP000268229"/>
    </source>
</evidence>
<evidence type="ECO:0000313" key="1">
    <source>
        <dbReference type="EMBL" id="VEJ22227.1"/>
    </source>
</evidence>
<name>A0A3S5A5J5_9NEIS</name>
<dbReference type="InterPro" id="IPR017853">
    <property type="entry name" value="GH"/>
</dbReference>
<keyword evidence="2" id="KW-1185">Reference proteome</keyword>
<sequence length="307" mass="35408">MQHKNAALVFTGILTVLSGIVHAARPLPDFFYGVTIDDGWEGKIKPIHITDALKAMPVKPVVRIVMSAEKPPAEYKKLFAAIHRTAYIMATPVDSSEMKKYPTVSAYLKRFESSYQALAEYVDIWEIGNEINGENWLGNNPQFIADKAAAAYRYIRSKKAATALTTYYFAPNMQKTTMRNWLARHIPADMKQHVDYVFVSYYEDDNNGFQPDWKNVFNELQTLFPHAKLGIGECGNTRKNASVESKTDMIRHYYSMPKYTPNYVGGYFWWYWVQDSVPHQGNKVWEEISKHMKPHRKAVSEKYPTRN</sequence>
<dbReference type="Proteomes" id="UP000268229">
    <property type="component" value="Chromosome"/>
</dbReference>
<dbReference type="RefSeq" id="WP_126305119.1">
    <property type="nucleotide sequence ID" value="NZ_LR134516.1"/>
</dbReference>
<organism evidence="1 2">
    <name type="scientific">Neisseria animaloris</name>
    <dbReference type="NCBI Taxonomy" id="326522"/>
    <lineage>
        <taxon>Bacteria</taxon>
        <taxon>Pseudomonadati</taxon>
        <taxon>Pseudomonadota</taxon>
        <taxon>Betaproteobacteria</taxon>
        <taxon>Neisseriales</taxon>
        <taxon>Neisseriaceae</taxon>
        <taxon>Neisseria</taxon>
    </lineage>
</organism>
<dbReference type="SUPFAM" id="SSF51445">
    <property type="entry name" value="(Trans)glycosidases"/>
    <property type="match status" value="1"/>
</dbReference>
<dbReference type="AlphaFoldDB" id="A0A3S5A5J5"/>
<protein>
    <submittedName>
        <fullName evidence="1">Uncharacterized protein</fullName>
    </submittedName>
</protein>
<dbReference type="Gene3D" id="3.20.20.80">
    <property type="entry name" value="Glycosidases"/>
    <property type="match status" value="1"/>
</dbReference>
<accession>A0A3S5A5J5</accession>
<proteinExistence type="predicted"/>
<dbReference type="EMBL" id="LR134516">
    <property type="protein sequence ID" value="VEJ22227.1"/>
    <property type="molecule type" value="Genomic_DNA"/>
</dbReference>